<sequence length="332" mass="33586">MPLASSGPGTAARVVALTGLAPVAWGSTYAVTTEFLPPDRPLFTAFMRALPAGLLLWAASRATPRGEWWWKSAVLGALNIGAFFPLLFLAAYRLPGGVAAVLGAVGPLFAAGFAALLLAERLTPRTVAAGMTGVLGVTLVVLRAEARLDAVGIVAGVAGTASMAAGTVLTKRWGRPAGTGVSAMASWQLVSGGLLLLPLAFFVEGPPPPLDAPALAGYAYMAVLNTALAYLLWLRGISRLPATSVSFLALLSPLSAAALGWGLLGEDLTGLQLAGMALTFAGVLWGQRATARGSRRPPVPGVTQDGPAPGGTGRDVTSQKVPGTACAAGGEV</sequence>
<dbReference type="Proteomes" id="UP001596112">
    <property type="component" value="Unassembled WGS sequence"/>
</dbReference>
<dbReference type="InterPro" id="IPR050638">
    <property type="entry name" value="AA-Vitamin_Transporters"/>
</dbReference>
<feature type="domain" description="EamA" evidence="8">
    <location>
        <begin position="152"/>
        <end position="284"/>
    </location>
</feature>
<evidence type="ECO:0000256" key="3">
    <source>
        <dbReference type="ARBA" id="ARBA00022692"/>
    </source>
</evidence>
<evidence type="ECO:0000259" key="8">
    <source>
        <dbReference type="Pfam" id="PF00892"/>
    </source>
</evidence>
<name>A0ABW1AZ73_9ACTN</name>
<dbReference type="PANTHER" id="PTHR32322:SF2">
    <property type="entry name" value="EAMA DOMAIN-CONTAINING PROTEIN"/>
    <property type="match status" value="1"/>
</dbReference>
<dbReference type="SUPFAM" id="SSF103481">
    <property type="entry name" value="Multidrug resistance efflux transporter EmrE"/>
    <property type="match status" value="2"/>
</dbReference>
<dbReference type="InterPro" id="IPR037185">
    <property type="entry name" value="EmrE-like"/>
</dbReference>
<evidence type="ECO:0000313" key="9">
    <source>
        <dbReference type="EMBL" id="MFC5805981.1"/>
    </source>
</evidence>
<comment type="similarity">
    <text evidence="2">Belongs to the EamA transporter family.</text>
</comment>
<organism evidence="9 10">
    <name type="scientific">Streptomyces heilongjiangensis</name>
    <dbReference type="NCBI Taxonomy" id="945052"/>
    <lineage>
        <taxon>Bacteria</taxon>
        <taxon>Bacillati</taxon>
        <taxon>Actinomycetota</taxon>
        <taxon>Actinomycetes</taxon>
        <taxon>Kitasatosporales</taxon>
        <taxon>Streptomycetaceae</taxon>
        <taxon>Streptomyces</taxon>
    </lineage>
</organism>
<comment type="subcellular location">
    <subcellularLocation>
        <location evidence="1">Membrane</location>
        <topology evidence="1">Multi-pass membrane protein</topology>
    </subcellularLocation>
</comment>
<feature type="domain" description="EamA" evidence="8">
    <location>
        <begin position="20"/>
        <end position="141"/>
    </location>
</feature>
<feature type="transmembrane region" description="Helical" evidence="7">
    <location>
        <begin position="245"/>
        <end position="264"/>
    </location>
</feature>
<comment type="caution">
    <text evidence="9">The sequence shown here is derived from an EMBL/GenBank/DDBJ whole genome shotgun (WGS) entry which is preliminary data.</text>
</comment>
<reference evidence="10" key="1">
    <citation type="journal article" date="2019" name="Int. J. Syst. Evol. Microbiol.">
        <title>The Global Catalogue of Microorganisms (GCM) 10K type strain sequencing project: providing services to taxonomists for standard genome sequencing and annotation.</title>
        <authorList>
            <consortium name="The Broad Institute Genomics Platform"/>
            <consortium name="The Broad Institute Genome Sequencing Center for Infectious Disease"/>
            <person name="Wu L."/>
            <person name="Ma J."/>
        </authorList>
    </citation>
    <scope>NUCLEOTIDE SEQUENCE [LARGE SCALE GENOMIC DNA]</scope>
    <source>
        <strain evidence="10">JCM 9918</strain>
    </source>
</reference>
<dbReference type="InterPro" id="IPR000620">
    <property type="entry name" value="EamA_dom"/>
</dbReference>
<dbReference type="Pfam" id="PF00892">
    <property type="entry name" value="EamA"/>
    <property type="match status" value="2"/>
</dbReference>
<feature type="region of interest" description="Disordered" evidence="6">
    <location>
        <begin position="291"/>
        <end position="332"/>
    </location>
</feature>
<evidence type="ECO:0000256" key="2">
    <source>
        <dbReference type="ARBA" id="ARBA00007362"/>
    </source>
</evidence>
<dbReference type="PANTHER" id="PTHR32322">
    <property type="entry name" value="INNER MEMBRANE TRANSPORTER"/>
    <property type="match status" value="1"/>
</dbReference>
<evidence type="ECO:0000256" key="6">
    <source>
        <dbReference type="SAM" id="MobiDB-lite"/>
    </source>
</evidence>
<feature type="transmembrane region" description="Helical" evidence="7">
    <location>
        <begin position="98"/>
        <end position="119"/>
    </location>
</feature>
<dbReference type="RefSeq" id="WP_272169735.1">
    <property type="nucleotide sequence ID" value="NZ_JAQOSL010000012.1"/>
</dbReference>
<evidence type="ECO:0000256" key="5">
    <source>
        <dbReference type="ARBA" id="ARBA00023136"/>
    </source>
</evidence>
<gene>
    <name evidence="9" type="ORF">ACFQGO_00355</name>
</gene>
<evidence type="ECO:0000256" key="4">
    <source>
        <dbReference type="ARBA" id="ARBA00022989"/>
    </source>
</evidence>
<feature type="transmembrane region" description="Helical" evidence="7">
    <location>
        <begin position="126"/>
        <end position="144"/>
    </location>
</feature>
<accession>A0ABW1AZ73</accession>
<protein>
    <submittedName>
        <fullName evidence="9">EamA family transporter</fullName>
    </submittedName>
</protein>
<feature type="transmembrane region" description="Helical" evidence="7">
    <location>
        <begin position="42"/>
        <end position="60"/>
    </location>
</feature>
<feature type="transmembrane region" description="Helical" evidence="7">
    <location>
        <begin position="215"/>
        <end position="233"/>
    </location>
</feature>
<keyword evidence="5 7" id="KW-0472">Membrane</keyword>
<keyword evidence="10" id="KW-1185">Reference proteome</keyword>
<evidence type="ECO:0000256" key="1">
    <source>
        <dbReference type="ARBA" id="ARBA00004141"/>
    </source>
</evidence>
<evidence type="ECO:0000313" key="10">
    <source>
        <dbReference type="Proteomes" id="UP001596112"/>
    </source>
</evidence>
<keyword evidence="3 7" id="KW-0812">Transmembrane</keyword>
<feature type="transmembrane region" description="Helical" evidence="7">
    <location>
        <begin position="270"/>
        <end position="286"/>
    </location>
</feature>
<dbReference type="EMBL" id="JBHSNZ010000001">
    <property type="protein sequence ID" value="MFC5805981.1"/>
    <property type="molecule type" value="Genomic_DNA"/>
</dbReference>
<proteinExistence type="inferred from homology"/>
<evidence type="ECO:0000256" key="7">
    <source>
        <dbReference type="SAM" id="Phobius"/>
    </source>
</evidence>
<feature type="transmembrane region" description="Helical" evidence="7">
    <location>
        <begin position="150"/>
        <end position="169"/>
    </location>
</feature>
<keyword evidence="4 7" id="KW-1133">Transmembrane helix</keyword>
<feature type="transmembrane region" description="Helical" evidence="7">
    <location>
        <begin position="72"/>
        <end position="92"/>
    </location>
</feature>
<feature type="transmembrane region" description="Helical" evidence="7">
    <location>
        <begin position="181"/>
        <end position="203"/>
    </location>
</feature>